<feature type="region of interest" description="Disordered" evidence="4">
    <location>
        <begin position="186"/>
        <end position="233"/>
    </location>
</feature>
<dbReference type="RefSeq" id="WP_051920793.1">
    <property type="nucleotide sequence ID" value="NZ_JGYV01000006.1"/>
</dbReference>
<dbReference type="SUPFAM" id="SSF46785">
    <property type="entry name" value="Winged helix' DNA-binding domain"/>
    <property type="match status" value="1"/>
</dbReference>
<proteinExistence type="predicted"/>
<gene>
    <name evidence="6" type="ORF">BCUN_1481</name>
</gene>
<dbReference type="STRING" id="1688.BCUN_1481"/>
<dbReference type="Pfam" id="PF12802">
    <property type="entry name" value="MarR_2"/>
    <property type="match status" value="1"/>
</dbReference>
<feature type="domain" description="HTH marR-type" evidence="5">
    <location>
        <begin position="43"/>
        <end position="175"/>
    </location>
</feature>
<accession>A0A087AYL9</accession>
<dbReference type="PRINTS" id="PR00598">
    <property type="entry name" value="HTHMARR"/>
</dbReference>
<evidence type="ECO:0000256" key="1">
    <source>
        <dbReference type="ARBA" id="ARBA00023015"/>
    </source>
</evidence>
<evidence type="ECO:0000259" key="5">
    <source>
        <dbReference type="PROSITE" id="PS50995"/>
    </source>
</evidence>
<dbReference type="PROSITE" id="PS50995">
    <property type="entry name" value="HTH_MARR_2"/>
    <property type="match status" value="1"/>
</dbReference>
<dbReference type="PANTHER" id="PTHR42756:SF1">
    <property type="entry name" value="TRANSCRIPTIONAL REPRESSOR OF EMRAB OPERON"/>
    <property type="match status" value="1"/>
</dbReference>
<sequence length="233" mass="25590">MATATMHADGGDAGNESDENDKRVTDMCDANDIESADVMDLQPSRAIRALHNLIGRYWNASIPQDSGMSGSNTPIILYLHDHRDDDVFQYDIERAFSITRSTASRVLSLMEKKGLVERTGVDWDARVRKITLTDAATDYAVRFKQAATNLERILFAGFSPEERSQAMDMLLAMRRNLIGTGLVGTDHATDAVGSPPQPTHAPPISSHEADETSPARQDNTKNTKNTKKGDDAQ</sequence>
<evidence type="ECO:0000256" key="4">
    <source>
        <dbReference type="SAM" id="MobiDB-lite"/>
    </source>
</evidence>
<dbReference type="Proteomes" id="UP000029067">
    <property type="component" value="Unassembled WGS sequence"/>
</dbReference>
<evidence type="ECO:0000313" key="7">
    <source>
        <dbReference type="Proteomes" id="UP000029067"/>
    </source>
</evidence>
<keyword evidence="1" id="KW-0805">Transcription regulation</keyword>
<dbReference type="SMART" id="SM00347">
    <property type="entry name" value="HTH_MARR"/>
    <property type="match status" value="1"/>
</dbReference>
<evidence type="ECO:0000256" key="3">
    <source>
        <dbReference type="ARBA" id="ARBA00023163"/>
    </source>
</evidence>
<dbReference type="InterPro" id="IPR000835">
    <property type="entry name" value="HTH_MarR-typ"/>
</dbReference>
<feature type="region of interest" description="Disordered" evidence="4">
    <location>
        <begin position="1"/>
        <end position="23"/>
    </location>
</feature>
<evidence type="ECO:0000313" key="6">
    <source>
        <dbReference type="EMBL" id="KFI63869.1"/>
    </source>
</evidence>
<dbReference type="eggNOG" id="COG1846">
    <property type="taxonomic scope" value="Bacteria"/>
</dbReference>
<keyword evidence="2" id="KW-0238">DNA-binding</keyword>
<dbReference type="InterPro" id="IPR036388">
    <property type="entry name" value="WH-like_DNA-bd_sf"/>
</dbReference>
<evidence type="ECO:0000256" key="2">
    <source>
        <dbReference type="ARBA" id="ARBA00023125"/>
    </source>
</evidence>
<comment type="caution">
    <text evidence="6">The sequence shown here is derived from an EMBL/GenBank/DDBJ whole genome shotgun (WGS) entry which is preliminary data.</text>
</comment>
<keyword evidence="3" id="KW-0804">Transcription</keyword>
<dbReference type="EMBL" id="JGYV01000006">
    <property type="protein sequence ID" value="KFI63869.1"/>
    <property type="molecule type" value="Genomic_DNA"/>
</dbReference>
<reference evidence="6 7" key="1">
    <citation type="submission" date="2014-03" db="EMBL/GenBank/DDBJ databases">
        <title>Genomics of Bifidobacteria.</title>
        <authorList>
            <person name="Ventura M."/>
            <person name="Milani C."/>
            <person name="Lugli G.A."/>
        </authorList>
    </citation>
    <scope>NUCLEOTIDE SEQUENCE [LARGE SCALE GENOMIC DNA]</scope>
    <source>
        <strain evidence="6 7">LMG 10738</strain>
    </source>
</reference>
<dbReference type="GO" id="GO:0003700">
    <property type="term" value="F:DNA-binding transcription factor activity"/>
    <property type="evidence" value="ECO:0007669"/>
    <property type="project" value="InterPro"/>
</dbReference>
<dbReference type="GO" id="GO:0003677">
    <property type="term" value="F:DNA binding"/>
    <property type="evidence" value="ECO:0007669"/>
    <property type="project" value="UniProtKB-KW"/>
</dbReference>
<organism evidence="6 7">
    <name type="scientific">Bifidobacterium cuniculi</name>
    <dbReference type="NCBI Taxonomy" id="1688"/>
    <lineage>
        <taxon>Bacteria</taxon>
        <taxon>Bacillati</taxon>
        <taxon>Actinomycetota</taxon>
        <taxon>Actinomycetes</taxon>
        <taxon>Bifidobacteriales</taxon>
        <taxon>Bifidobacteriaceae</taxon>
        <taxon>Bifidobacterium</taxon>
    </lineage>
</organism>
<protein>
    <submittedName>
        <fullName evidence="6">MarR-type transcriptional regulator</fullName>
    </submittedName>
</protein>
<name>A0A087AYL9_9BIFI</name>
<dbReference type="AlphaFoldDB" id="A0A087AYL9"/>
<dbReference type="Gene3D" id="1.10.10.10">
    <property type="entry name" value="Winged helix-like DNA-binding domain superfamily/Winged helix DNA-binding domain"/>
    <property type="match status" value="1"/>
</dbReference>
<dbReference type="PANTHER" id="PTHR42756">
    <property type="entry name" value="TRANSCRIPTIONAL REGULATOR, MARR"/>
    <property type="match status" value="1"/>
</dbReference>
<keyword evidence="7" id="KW-1185">Reference proteome</keyword>
<dbReference type="InterPro" id="IPR036390">
    <property type="entry name" value="WH_DNA-bd_sf"/>
</dbReference>